<dbReference type="EMBL" id="MCFI01000017">
    <property type="protein sequence ID" value="ORY78498.1"/>
    <property type="molecule type" value="Genomic_DNA"/>
</dbReference>
<dbReference type="Proteomes" id="UP000193685">
    <property type="component" value="Unassembled WGS sequence"/>
</dbReference>
<protein>
    <recommendedName>
        <fullName evidence="3">ethanolamine kinase</fullName>
        <ecNumber evidence="3">2.7.1.82</ecNumber>
    </recommendedName>
</protein>
<evidence type="ECO:0000256" key="1">
    <source>
        <dbReference type="ARBA" id="ARBA00037883"/>
    </source>
</evidence>
<gene>
    <name evidence="5" type="ORF">BCR37DRAFT_336529</name>
</gene>
<dbReference type="OMA" id="PMIWTKT"/>
<dbReference type="GO" id="GO:0006646">
    <property type="term" value="P:phosphatidylethanolamine biosynthetic process"/>
    <property type="evidence" value="ECO:0007669"/>
    <property type="project" value="TreeGrafter"/>
</dbReference>
<organism evidence="5 6">
    <name type="scientific">Protomyces lactucae-debilis</name>
    <dbReference type="NCBI Taxonomy" id="2754530"/>
    <lineage>
        <taxon>Eukaryota</taxon>
        <taxon>Fungi</taxon>
        <taxon>Dikarya</taxon>
        <taxon>Ascomycota</taxon>
        <taxon>Taphrinomycotina</taxon>
        <taxon>Taphrinomycetes</taxon>
        <taxon>Taphrinales</taxon>
        <taxon>Protomycetaceae</taxon>
        <taxon>Protomyces</taxon>
    </lineage>
</organism>
<name>A0A1Y2F3L5_PROLT</name>
<dbReference type="SUPFAM" id="SSF56112">
    <property type="entry name" value="Protein kinase-like (PK-like)"/>
    <property type="match status" value="1"/>
</dbReference>
<dbReference type="Gene3D" id="3.90.1200.10">
    <property type="match status" value="1"/>
</dbReference>
<reference evidence="5 6" key="1">
    <citation type="submission" date="2016-07" db="EMBL/GenBank/DDBJ databases">
        <title>Pervasive Adenine N6-methylation of Active Genes in Fungi.</title>
        <authorList>
            <consortium name="DOE Joint Genome Institute"/>
            <person name="Mondo S.J."/>
            <person name="Dannebaum R.O."/>
            <person name="Kuo R.C."/>
            <person name="Labutti K."/>
            <person name="Haridas S."/>
            <person name="Kuo A."/>
            <person name="Salamov A."/>
            <person name="Ahrendt S.R."/>
            <person name="Lipzen A."/>
            <person name="Sullivan W."/>
            <person name="Andreopoulos W.B."/>
            <person name="Clum A."/>
            <person name="Lindquist E."/>
            <person name="Daum C."/>
            <person name="Ramamoorthy G.K."/>
            <person name="Gryganskyi A."/>
            <person name="Culley D."/>
            <person name="Magnuson J.K."/>
            <person name="James T.Y."/>
            <person name="O'Malley M.A."/>
            <person name="Stajich J.E."/>
            <person name="Spatafora J.W."/>
            <person name="Visel A."/>
            <person name="Grigoriev I.V."/>
        </authorList>
    </citation>
    <scope>NUCLEOTIDE SEQUENCE [LARGE SCALE GENOMIC DNA]</scope>
    <source>
        <strain evidence="5 6">12-1054</strain>
    </source>
</reference>
<feature type="coiled-coil region" evidence="4">
    <location>
        <begin position="130"/>
        <end position="157"/>
    </location>
</feature>
<dbReference type="PANTHER" id="PTHR22603:SF66">
    <property type="entry name" value="ETHANOLAMINE KINASE"/>
    <property type="match status" value="1"/>
</dbReference>
<accession>A0A1Y2F3L5</accession>
<dbReference type="InterPro" id="IPR011009">
    <property type="entry name" value="Kinase-like_dom_sf"/>
</dbReference>
<dbReference type="STRING" id="56484.A0A1Y2F3L5"/>
<comment type="pathway">
    <text evidence="1">Phospholipid metabolism; phosphatidylethanolamine biosynthesis; phosphatidylethanolamine from ethanolamine: step 1/3.</text>
</comment>
<dbReference type="GO" id="GO:0004305">
    <property type="term" value="F:ethanolamine kinase activity"/>
    <property type="evidence" value="ECO:0007669"/>
    <property type="project" value="UniProtKB-EC"/>
</dbReference>
<keyword evidence="5" id="KW-0808">Transferase</keyword>
<keyword evidence="4" id="KW-0175">Coiled coil</keyword>
<dbReference type="CDD" id="cd05157">
    <property type="entry name" value="ETNK_euk"/>
    <property type="match status" value="1"/>
</dbReference>
<dbReference type="AlphaFoldDB" id="A0A1Y2F3L5"/>
<comment type="caution">
    <text evidence="5">The sequence shown here is derived from an EMBL/GenBank/DDBJ whole genome shotgun (WGS) entry which is preliminary data.</text>
</comment>
<evidence type="ECO:0000256" key="3">
    <source>
        <dbReference type="ARBA" id="ARBA00038874"/>
    </source>
</evidence>
<keyword evidence="6" id="KW-1185">Reference proteome</keyword>
<feature type="non-terminal residue" evidence="5">
    <location>
        <position position="1"/>
    </location>
</feature>
<sequence>EDVSLMQEKDGVTNLLLKCTHDQETVLVRVYGDSTETIISRTRELENFVALYLQGYAPEVLNRFENGLVYRYVPGQVLNAKTVRDERYAHATASLLGEWHRVMPHSERNAFWPTLKQWVELVPEGDSHSTRRLTEQLAVLQQEAEQASNELVFSHNDLLPANIIVQSDGTEKVAFIDYEYACTHDPHFDIANHFLEYAGMDCDWETLPSEAHQRHFVAAYLESFHQRAPDDAAIHATMAKVNTYKRVSHFYWGVWALVQASISKIDFDYAAYAQRRL</sequence>
<evidence type="ECO:0000313" key="6">
    <source>
        <dbReference type="Proteomes" id="UP000193685"/>
    </source>
</evidence>
<keyword evidence="5" id="KW-0418">Kinase</keyword>
<dbReference type="GO" id="GO:0005737">
    <property type="term" value="C:cytoplasm"/>
    <property type="evidence" value="ECO:0007669"/>
    <property type="project" value="TreeGrafter"/>
</dbReference>
<dbReference type="GeneID" id="63783831"/>
<evidence type="ECO:0000256" key="4">
    <source>
        <dbReference type="SAM" id="Coils"/>
    </source>
</evidence>
<comment type="similarity">
    <text evidence="2">Belongs to the choline/ethanolamine kinase family.</text>
</comment>
<dbReference type="PANTHER" id="PTHR22603">
    <property type="entry name" value="CHOLINE/ETHANOALAMINE KINASE"/>
    <property type="match status" value="1"/>
</dbReference>
<feature type="non-terminal residue" evidence="5">
    <location>
        <position position="277"/>
    </location>
</feature>
<evidence type="ECO:0000256" key="2">
    <source>
        <dbReference type="ARBA" id="ARBA00038211"/>
    </source>
</evidence>
<dbReference type="Pfam" id="PF01633">
    <property type="entry name" value="Choline_kinase"/>
    <property type="match status" value="1"/>
</dbReference>
<dbReference type="RefSeq" id="XP_040723379.1">
    <property type="nucleotide sequence ID" value="XM_040867232.1"/>
</dbReference>
<dbReference type="EC" id="2.7.1.82" evidence="3"/>
<dbReference type="OrthoDB" id="10267235at2759"/>
<proteinExistence type="inferred from homology"/>
<evidence type="ECO:0000313" key="5">
    <source>
        <dbReference type="EMBL" id="ORY78498.1"/>
    </source>
</evidence>